<sequence length="76" mass="7964">MLGTLAFAPRPAITSLGHSLWAIPGLLEAGQVELAWRRQPDLIISRSCSPTHRAAGGTSQFVTRGKAQDGPSAAVI</sequence>
<dbReference type="RefSeq" id="XP_033525840.1">
    <property type="nucleotide sequence ID" value="XM_033667739.1"/>
</dbReference>
<organism evidence="2 3">
    <name type="scientific">Dothidotthia symphoricarpi CBS 119687</name>
    <dbReference type="NCBI Taxonomy" id="1392245"/>
    <lineage>
        <taxon>Eukaryota</taxon>
        <taxon>Fungi</taxon>
        <taxon>Dikarya</taxon>
        <taxon>Ascomycota</taxon>
        <taxon>Pezizomycotina</taxon>
        <taxon>Dothideomycetes</taxon>
        <taxon>Pleosporomycetidae</taxon>
        <taxon>Pleosporales</taxon>
        <taxon>Dothidotthiaceae</taxon>
        <taxon>Dothidotthia</taxon>
    </lineage>
</organism>
<evidence type="ECO:0000313" key="3">
    <source>
        <dbReference type="Proteomes" id="UP000799771"/>
    </source>
</evidence>
<gene>
    <name evidence="2" type="ORF">P153DRAFT_365039</name>
</gene>
<dbReference type="GeneID" id="54408171"/>
<reference evidence="2" key="1">
    <citation type="journal article" date="2020" name="Stud. Mycol.">
        <title>101 Dothideomycetes genomes: a test case for predicting lifestyles and emergence of pathogens.</title>
        <authorList>
            <person name="Haridas S."/>
            <person name="Albert R."/>
            <person name="Binder M."/>
            <person name="Bloem J."/>
            <person name="Labutti K."/>
            <person name="Salamov A."/>
            <person name="Andreopoulos B."/>
            <person name="Baker S."/>
            <person name="Barry K."/>
            <person name="Bills G."/>
            <person name="Bluhm B."/>
            <person name="Cannon C."/>
            <person name="Castanera R."/>
            <person name="Culley D."/>
            <person name="Daum C."/>
            <person name="Ezra D."/>
            <person name="Gonzalez J."/>
            <person name="Henrissat B."/>
            <person name="Kuo A."/>
            <person name="Liang C."/>
            <person name="Lipzen A."/>
            <person name="Lutzoni F."/>
            <person name="Magnuson J."/>
            <person name="Mondo S."/>
            <person name="Nolan M."/>
            <person name="Ohm R."/>
            <person name="Pangilinan J."/>
            <person name="Park H.-J."/>
            <person name="Ramirez L."/>
            <person name="Alfaro M."/>
            <person name="Sun H."/>
            <person name="Tritt A."/>
            <person name="Yoshinaga Y."/>
            <person name="Zwiers L.-H."/>
            <person name="Turgeon B."/>
            <person name="Goodwin S."/>
            <person name="Spatafora J."/>
            <person name="Crous P."/>
            <person name="Grigoriev I."/>
        </authorList>
    </citation>
    <scope>NUCLEOTIDE SEQUENCE</scope>
    <source>
        <strain evidence="2">CBS 119687</strain>
    </source>
</reference>
<name>A0A6A6AJP6_9PLEO</name>
<accession>A0A6A6AJP6</accession>
<dbReference type="AlphaFoldDB" id="A0A6A6AJP6"/>
<evidence type="ECO:0000256" key="1">
    <source>
        <dbReference type="SAM" id="MobiDB-lite"/>
    </source>
</evidence>
<dbReference type="EMBL" id="ML977502">
    <property type="protein sequence ID" value="KAF2131453.1"/>
    <property type="molecule type" value="Genomic_DNA"/>
</dbReference>
<dbReference type="Proteomes" id="UP000799771">
    <property type="component" value="Unassembled WGS sequence"/>
</dbReference>
<evidence type="ECO:0000313" key="2">
    <source>
        <dbReference type="EMBL" id="KAF2131453.1"/>
    </source>
</evidence>
<protein>
    <submittedName>
        <fullName evidence="2">Uncharacterized protein</fullName>
    </submittedName>
</protein>
<feature type="region of interest" description="Disordered" evidence="1">
    <location>
        <begin position="53"/>
        <end position="76"/>
    </location>
</feature>
<keyword evidence="3" id="KW-1185">Reference proteome</keyword>
<proteinExistence type="predicted"/>